<keyword evidence="1" id="KW-0472">Membrane</keyword>
<reference evidence="2" key="1">
    <citation type="submission" date="2021-01" db="EMBL/GenBank/DDBJ databases">
        <authorList>
            <consortium name="Genoscope - CEA"/>
            <person name="William W."/>
        </authorList>
    </citation>
    <scope>NUCLEOTIDE SEQUENCE</scope>
</reference>
<proteinExistence type="predicted"/>
<evidence type="ECO:0000256" key="1">
    <source>
        <dbReference type="SAM" id="Phobius"/>
    </source>
</evidence>
<protein>
    <submittedName>
        <fullName evidence="2">(rape) hypothetical protein</fullName>
    </submittedName>
</protein>
<name>A0A816K590_BRANA</name>
<dbReference type="EMBL" id="HG994368">
    <property type="protein sequence ID" value="CAF1865569.1"/>
    <property type="molecule type" value="Genomic_DNA"/>
</dbReference>
<evidence type="ECO:0000313" key="2">
    <source>
        <dbReference type="EMBL" id="CAF1865569.1"/>
    </source>
</evidence>
<keyword evidence="1" id="KW-1133">Transmembrane helix</keyword>
<keyword evidence="1" id="KW-0812">Transmembrane</keyword>
<feature type="transmembrane region" description="Helical" evidence="1">
    <location>
        <begin position="12"/>
        <end position="31"/>
    </location>
</feature>
<sequence length="120" mass="14087">MYQVFAQIQGYMFFSVLHVCIIEIDFGFFLLDLNLMVKALHHEVTCKNALLKAKCSEQEVKRTLWQFTPVRWDKDEWHPLQATWHVIQLELKPWNLIMSLMNLQGTTTAAGLVDGKDYEK</sequence>
<dbReference type="Proteomes" id="UP001295469">
    <property type="component" value="Chromosome C04"/>
</dbReference>
<gene>
    <name evidence="2" type="ORF">DARMORV10_C04P61090.1</name>
</gene>
<accession>A0A816K590</accession>
<organism evidence="2">
    <name type="scientific">Brassica napus</name>
    <name type="common">Rape</name>
    <dbReference type="NCBI Taxonomy" id="3708"/>
    <lineage>
        <taxon>Eukaryota</taxon>
        <taxon>Viridiplantae</taxon>
        <taxon>Streptophyta</taxon>
        <taxon>Embryophyta</taxon>
        <taxon>Tracheophyta</taxon>
        <taxon>Spermatophyta</taxon>
        <taxon>Magnoliopsida</taxon>
        <taxon>eudicotyledons</taxon>
        <taxon>Gunneridae</taxon>
        <taxon>Pentapetalae</taxon>
        <taxon>rosids</taxon>
        <taxon>malvids</taxon>
        <taxon>Brassicales</taxon>
        <taxon>Brassicaceae</taxon>
        <taxon>Brassiceae</taxon>
        <taxon>Brassica</taxon>
    </lineage>
</organism>
<dbReference type="AlphaFoldDB" id="A0A816K590"/>